<organism evidence="1 2">
    <name type="scientific">Baudoinia panamericana (strain UAMH 10762)</name>
    <name type="common">Angels' share fungus</name>
    <name type="synonym">Baudoinia compniacensis (strain UAMH 10762)</name>
    <dbReference type="NCBI Taxonomy" id="717646"/>
    <lineage>
        <taxon>Eukaryota</taxon>
        <taxon>Fungi</taxon>
        <taxon>Dikarya</taxon>
        <taxon>Ascomycota</taxon>
        <taxon>Pezizomycotina</taxon>
        <taxon>Dothideomycetes</taxon>
        <taxon>Dothideomycetidae</taxon>
        <taxon>Mycosphaerellales</taxon>
        <taxon>Teratosphaeriaceae</taxon>
        <taxon>Baudoinia</taxon>
    </lineage>
</organism>
<dbReference type="GeneID" id="19107372"/>
<reference evidence="1 2" key="1">
    <citation type="journal article" date="2012" name="PLoS Pathog.">
        <title>Diverse lifestyles and strategies of plant pathogenesis encoded in the genomes of eighteen Dothideomycetes fungi.</title>
        <authorList>
            <person name="Ohm R.A."/>
            <person name="Feau N."/>
            <person name="Henrissat B."/>
            <person name="Schoch C.L."/>
            <person name="Horwitz B.A."/>
            <person name="Barry K.W."/>
            <person name="Condon B.J."/>
            <person name="Copeland A.C."/>
            <person name="Dhillon B."/>
            <person name="Glaser F."/>
            <person name="Hesse C.N."/>
            <person name="Kosti I."/>
            <person name="LaButti K."/>
            <person name="Lindquist E.A."/>
            <person name="Lucas S."/>
            <person name="Salamov A.A."/>
            <person name="Bradshaw R.E."/>
            <person name="Ciuffetti L."/>
            <person name="Hamelin R.C."/>
            <person name="Kema G.H.J."/>
            <person name="Lawrence C."/>
            <person name="Scott J.A."/>
            <person name="Spatafora J.W."/>
            <person name="Turgeon B.G."/>
            <person name="de Wit P.J.G.M."/>
            <person name="Zhong S."/>
            <person name="Goodwin S.B."/>
            <person name="Grigoriev I.V."/>
        </authorList>
    </citation>
    <scope>NUCLEOTIDE SEQUENCE [LARGE SCALE GENOMIC DNA]</scope>
    <source>
        <strain evidence="1 2">UAMH 10762</strain>
    </source>
</reference>
<proteinExistence type="predicted"/>
<dbReference type="AlphaFoldDB" id="M2NAJ5"/>
<evidence type="ECO:0000313" key="1">
    <source>
        <dbReference type="EMBL" id="EMD01249.1"/>
    </source>
</evidence>
<dbReference type="HOGENOM" id="CLU_3086847_0_0_1"/>
<gene>
    <name evidence="1" type="ORF">BAUCODRAFT_118953</name>
</gene>
<dbReference type="KEGG" id="bcom:BAUCODRAFT_118953"/>
<dbReference type="RefSeq" id="XP_007672433.1">
    <property type="nucleotide sequence ID" value="XM_007674243.1"/>
</dbReference>
<keyword evidence="2" id="KW-1185">Reference proteome</keyword>
<evidence type="ECO:0000313" key="2">
    <source>
        <dbReference type="Proteomes" id="UP000011761"/>
    </source>
</evidence>
<dbReference type="Proteomes" id="UP000011761">
    <property type="component" value="Unassembled WGS sequence"/>
</dbReference>
<dbReference type="EMBL" id="KB445550">
    <property type="protein sequence ID" value="EMD01249.1"/>
    <property type="molecule type" value="Genomic_DNA"/>
</dbReference>
<sequence length="52" mass="6074">MYLMVYEKARRQMFRLAAAARSGVVIATYCITTQSYIHEARLQHLHRMNGTD</sequence>
<accession>M2NAJ5</accession>
<protein>
    <submittedName>
        <fullName evidence="1">Uncharacterized protein</fullName>
    </submittedName>
</protein>
<name>M2NAJ5_BAUPA</name>